<sequence>MKAPADNWYKERMASGRSPLKTLLRVTRALTDDDASRSAGQESGRLGTLARRAADTVRHDPRVHEGVAGVREGWRERVTSLRTAAQDRADAHLERLVTESAARRGEGASGEVAALLEARRTEREARQAARLAREALLAHARSVPERRVLTLLADHTPWAGGERSGPLKYTTLLDTLAPGGRAEDEMKIHRALWTLAEERVLAVSPHGEITASREVQTSSGSGGRGGQDALRAI</sequence>
<accession>A0ABW5P154</accession>
<gene>
    <name evidence="2" type="ORF">ACFSR9_01250</name>
</gene>
<evidence type="ECO:0000313" key="2">
    <source>
        <dbReference type="EMBL" id="MFD2608068.1"/>
    </source>
</evidence>
<keyword evidence="3" id="KW-1185">Reference proteome</keyword>
<name>A0ABW5P154_9DEIO</name>
<feature type="region of interest" description="Disordered" evidence="1">
    <location>
        <begin position="210"/>
        <end position="233"/>
    </location>
</feature>
<evidence type="ECO:0000256" key="1">
    <source>
        <dbReference type="SAM" id="MobiDB-lite"/>
    </source>
</evidence>
<protein>
    <submittedName>
        <fullName evidence="2">Uncharacterized protein</fullName>
    </submittedName>
</protein>
<dbReference type="Proteomes" id="UP001597475">
    <property type="component" value="Unassembled WGS sequence"/>
</dbReference>
<proteinExistence type="predicted"/>
<dbReference type="RefSeq" id="WP_386842284.1">
    <property type="nucleotide sequence ID" value="NZ_JBHUMK010000007.1"/>
</dbReference>
<dbReference type="EMBL" id="JBHUMK010000007">
    <property type="protein sequence ID" value="MFD2608068.1"/>
    <property type="molecule type" value="Genomic_DNA"/>
</dbReference>
<comment type="caution">
    <text evidence="2">The sequence shown here is derived from an EMBL/GenBank/DDBJ whole genome shotgun (WGS) entry which is preliminary data.</text>
</comment>
<evidence type="ECO:0000313" key="3">
    <source>
        <dbReference type="Proteomes" id="UP001597475"/>
    </source>
</evidence>
<reference evidence="3" key="1">
    <citation type="journal article" date="2019" name="Int. J. Syst. Evol. Microbiol.">
        <title>The Global Catalogue of Microorganisms (GCM) 10K type strain sequencing project: providing services to taxonomists for standard genome sequencing and annotation.</title>
        <authorList>
            <consortium name="The Broad Institute Genomics Platform"/>
            <consortium name="The Broad Institute Genome Sequencing Center for Infectious Disease"/>
            <person name="Wu L."/>
            <person name="Ma J."/>
        </authorList>
    </citation>
    <scope>NUCLEOTIDE SEQUENCE [LARGE SCALE GENOMIC DNA]</scope>
    <source>
        <strain evidence="3">KCTC 33842</strain>
    </source>
</reference>
<organism evidence="2 3">
    <name type="scientific">Deinococcus taklimakanensis</name>
    <dbReference type="NCBI Taxonomy" id="536443"/>
    <lineage>
        <taxon>Bacteria</taxon>
        <taxon>Thermotogati</taxon>
        <taxon>Deinococcota</taxon>
        <taxon>Deinococci</taxon>
        <taxon>Deinococcales</taxon>
        <taxon>Deinococcaceae</taxon>
        <taxon>Deinococcus</taxon>
    </lineage>
</organism>